<accession>A0A926VF24</accession>
<keyword evidence="8" id="KW-0472">Membrane</keyword>
<dbReference type="PANTHER" id="PTHR43096:SF10">
    <property type="entry name" value="CHAPERONE PROTEIN DNAJ A6, CHLOROPLASTIC"/>
    <property type="match status" value="1"/>
</dbReference>
<evidence type="ECO:0000256" key="8">
    <source>
        <dbReference type="SAM" id="Phobius"/>
    </source>
</evidence>
<name>A0A926VF24_9CYAN</name>
<evidence type="ECO:0000256" key="1">
    <source>
        <dbReference type="ARBA" id="ARBA00022705"/>
    </source>
</evidence>
<feature type="transmembrane region" description="Helical" evidence="8">
    <location>
        <begin position="77"/>
        <end position="100"/>
    </location>
</feature>
<dbReference type="AlphaFoldDB" id="A0A926VF24"/>
<dbReference type="SUPFAM" id="SSF49493">
    <property type="entry name" value="HSP40/DnaJ peptide-binding domain"/>
    <property type="match status" value="2"/>
</dbReference>
<keyword evidence="7" id="KW-0143">Chaperone</keyword>
<evidence type="ECO:0000256" key="4">
    <source>
        <dbReference type="ARBA" id="ARBA00022771"/>
    </source>
</evidence>
<dbReference type="EMBL" id="JACJPW010000041">
    <property type="protein sequence ID" value="MBD2182725.1"/>
    <property type="molecule type" value="Genomic_DNA"/>
</dbReference>
<dbReference type="Gene3D" id="2.60.260.20">
    <property type="entry name" value="Urease metallochaperone UreE, N-terminal domain"/>
    <property type="match status" value="2"/>
</dbReference>
<evidence type="ECO:0000313" key="10">
    <source>
        <dbReference type="EMBL" id="MBD2182725.1"/>
    </source>
</evidence>
<evidence type="ECO:0000256" key="5">
    <source>
        <dbReference type="ARBA" id="ARBA00022833"/>
    </source>
</evidence>
<feature type="transmembrane region" description="Helical" evidence="8">
    <location>
        <begin position="6"/>
        <end position="24"/>
    </location>
</feature>
<keyword evidence="3" id="KW-0677">Repeat</keyword>
<dbReference type="InterPro" id="IPR002939">
    <property type="entry name" value="DnaJ_C"/>
</dbReference>
<evidence type="ECO:0000256" key="3">
    <source>
        <dbReference type="ARBA" id="ARBA00022737"/>
    </source>
</evidence>
<keyword evidence="4" id="KW-0863">Zinc-finger</keyword>
<keyword evidence="6" id="KW-0346">Stress response</keyword>
<keyword evidence="5" id="KW-0862">Zinc</keyword>
<comment type="caution">
    <text evidence="10">The sequence shown here is derived from an EMBL/GenBank/DDBJ whole genome shotgun (WGS) entry which is preliminary data.</text>
</comment>
<dbReference type="CDD" id="cd10747">
    <property type="entry name" value="DnaJ_C"/>
    <property type="match status" value="1"/>
</dbReference>
<keyword evidence="8" id="KW-1133">Transmembrane helix</keyword>
<keyword evidence="8" id="KW-0812">Transmembrane</keyword>
<dbReference type="InterPro" id="IPR008971">
    <property type="entry name" value="HSP40/DnaJ_pept-bd"/>
</dbReference>
<evidence type="ECO:0000256" key="2">
    <source>
        <dbReference type="ARBA" id="ARBA00022723"/>
    </source>
</evidence>
<dbReference type="RefSeq" id="WP_190465721.1">
    <property type="nucleotide sequence ID" value="NZ_JACJPW010000041.1"/>
</dbReference>
<keyword evidence="2" id="KW-0479">Metal-binding</keyword>
<gene>
    <name evidence="10" type="ORF">H6G03_16740</name>
</gene>
<dbReference type="GO" id="GO:0051082">
    <property type="term" value="F:unfolded protein binding"/>
    <property type="evidence" value="ECO:0007669"/>
    <property type="project" value="InterPro"/>
</dbReference>
<dbReference type="GO" id="GO:0042026">
    <property type="term" value="P:protein refolding"/>
    <property type="evidence" value="ECO:0007669"/>
    <property type="project" value="TreeGrafter"/>
</dbReference>
<proteinExistence type="predicted"/>
<keyword evidence="11" id="KW-1185">Reference proteome</keyword>
<evidence type="ECO:0000256" key="7">
    <source>
        <dbReference type="ARBA" id="ARBA00023186"/>
    </source>
</evidence>
<dbReference type="GO" id="GO:0006260">
    <property type="term" value="P:DNA replication"/>
    <property type="evidence" value="ECO:0007669"/>
    <property type="project" value="UniProtKB-KW"/>
</dbReference>
<feature type="transmembrane region" description="Helical" evidence="8">
    <location>
        <begin position="31"/>
        <end position="50"/>
    </location>
</feature>
<protein>
    <recommendedName>
        <fullName evidence="9">Chaperone DnaJ C-terminal domain-containing protein</fullName>
    </recommendedName>
</protein>
<dbReference type="Pfam" id="PF01556">
    <property type="entry name" value="DnaJ_C"/>
    <property type="match status" value="1"/>
</dbReference>
<reference evidence="10" key="1">
    <citation type="journal article" date="2015" name="ISME J.">
        <title>Draft Genome Sequence of Streptomyces incarnatus NRRL8089, which Produces the Nucleoside Antibiotic Sinefungin.</title>
        <authorList>
            <person name="Oshima K."/>
            <person name="Hattori M."/>
            <person name="Shimizu H."/>
            <person name="Fukuda K."/>
            <person name="Nemoto M."/>
            <person name="Inagaki K."/>
            <person name="Tamura T."/>
        </authorList>
    </citation>
    <scope>NUCLEOTIDE SEQUENCE</scope>
    <source>
        <strain evidence="10">FACHB-1375</strain>
    </source>
</reference>
<evidence type="ECO:0000313" key="11">
    <source>
        <dbReference type="Proteomes" id="UP000641646"/>
    </source>
</evidence>
<dbReference type="GO" id="GO:0008270">
    <property type="term" value="F:zinc ion binding"/>
    <property type="evidence" value="ECO:0007669"/>
    <property type="project" value="UniProtKB-KW"/>
</dbReference>
<reference evidence="10" key="2">
    <citation type="submission" date="2020-08" db="EMBL/GenBank/DDBJ databases">
        <authorList>
            <person name="Chen M."/>
            <person name="Teng W."/>
            <person name="Zhao L."/>
            <person name="Hu C."/>
            <person name="Zhou Y."/>
            <person name="Han B."/>
            <person name="Song L."/>
            <person name="Shu W."/>
        </authorList>
    </citation>
    <scope>NUCLEOTIDE SEQUENCE</scope>
    <source>
        <strain evidence="10">FACHB-1375</strain>
    </source>
</reference>
<evidence type="ECO:0000259" key="9">
    <source>
        <dbReference type="Pfam" id="PF01556"/>
    </source>
</evidence>
<dbReference type="FunFam" id="2.60.260.20:FF:000009">
    <property type="entry name" value="Putative Mitochondrial DnaJ chaperone"/>
    <property type="match status" value="1"/>
</dbReference>
<feature type="domain" description="Chaperone DnaJ C-terminal" evidence="9">
    <location>
        <begin position="128"/>
        <end position="281"/>
    </location>
</feature>
<dbReference type="GO" id="GO:0005737">
    <property type="term" value="C:cytoplasm"/>
    <property type="evidence" value="ECO:0007669"/>
    <property type="project" value="TreeGrafter"/>
</dbReference>
<dbReference type="Proteomes" id="UP000641646">
    <property type="component" value="Unassembled WGS sequence"/>
</dbReference>
<dbReference type="PANTHER" id="PTHR43096">
    <property type="entry name" value="DNAJ HOMOLOG 1, MITOCHONDRIAL-RELATED"/>
    <property type="match status" value="1"/>
</dbReference>
<organism evidence="10 11">
    <name type="scientific">Aerosakkonema funiforme FACHB-1375</name>
    <dbReference type="NCBI Taxonomy" id="2949571"/>
    <lineage>
        <taxon>Bacteria</taxon>
        <taxon>Bacillati</taxon>
        <taxon>Cyanobacteriota</taxon>
        <taxon>Cyanophyceae</taxon>
        <taxon>Oscillatoriophycideae</taxon>
        <taxon>Aerosakkonematales</taxon>
        <taxon>Aerosakkonemataceae</taxon>
        <taxon>Aerosakkonema</taxon>
    </lineage>
</organism>
<evidence type="ECO:0000256" key="6">
    <source>
        <dbReference type="ARBA" id="ARBA00023016"/>
    </source>
</evidence>
<keyword evidence="1" id="KW-0235">DNA replication</keyword>
<sequence length="283" mass="31796">MIFPVYPWMYALLFITLLLTWPLYVVSNFGILVLCLVINTSIFLTVVWFINSRELSFWRGLSLLCESYSTGCANITILYIIPLLMVYYVLMIIATCKGFWLGKNYTKNWWIKTIYKRFPLDNRGDDLRLDLDLDFYEVIFGCNKTIRVEHLEARPNGDVISAIKTLTVTVPAGVDSGTRLRIPGEGDASQYGGSPGDLYIYLLVPLESGEFKRDGTNVMSQIRITTEEAERGGEVTVNTIDGEAKLMIPPGTNSGDYLTLKGHGLPKLGSPTDRGDHIIQVVF</sequence>